<feature type="domain" description="Aldehyde dehydrogenase" evidence="6">
    <location>
        <begin position="17"/>
        <end position="479"/>
    </location>
</feature>
<dbReference type="AlphaFoldDB" id="A0A426TWM0"/>
<dbReference type="Gene3D" id="3.40.605.10">
    <property type="entry name" value="Aldehyde Dehydrogenase, Chain A, domain 1"/>
    <property type="match status" value="1"/>
</dbReference>
<dbReference type="InterPro" id="IPR015590">
    <property type="entry name" value="Aldehyde_DH_dom"/>
</dbReference>
<evidence type="ECO:0000256" key="3">
    <source>
        <dbReference type="PROSITE-ProRule" id="PRU10007"/>
    </source>
</evidence>
<evidence type="ECO:0000256" key="5">
    <source>
        <dbReference type="SAM" id="SignalP"/>
    </source>
</evidence>
<name>A0A426TWM0_9CHLR</name>
<sequence length="484" mass="50582">MATLEPSRYLLCIAGAWQAAHAGATFAVTNPATNALLTAVPDAGATETQAAVDAAAAALPTWAATPAPARAAVLRRAAMLMLERQEHLATIMTLEQGKPLSEARGEIAYAASFLTWFAGEAERIYGMTIPASQPHKRLLVLRQPVGVCALITPWNFPSAMITRKLGPALAAGCTVVAKPAEQTPLSALELGHIFLEAGLPPGCFNLITCQNPEPFAEVIFADERVRKVSFTGSTEVGKLLMRAAATTVKRLSLELGGNAPFIVFADADLDAAVQGALASKFRNAGQTCVCANRIFVERAMYAPFAERFAAAVAALPVGNGLAPTTAIGPLIDAQARAKVERHISDALAGGATLLTGGAAMPDAGAGHFWRPTVLGAANAQMLIAREETFGPVAPLIPFDDETTVLREANATPFGLAAYAYTRDLARAWRIAEGLEYGIIGINDPIPSTAQAPFGGLKQSGLGREGGPSGIDEYLEEKYVALGIG</sequence>
<dbReference type="Pfam" id="PF00171">
    <property type="entry name" value="Aldedh"/>
    <property type="match status" value="1"/>
</dbReference>
<evidence type="ECO:0000256" key="2">
    <source>
        <dbReference type="ARBA" id="ARBA00023002"/>
    </source>
</evidence>
<proteinExistence type="inferred from homology"/>
<dbReference type="GO" id="GO:0004777">
    <property type="term" value="F:succinate-semialdehyde dehydrogenase (NAD+) activity"/>
    <property type="evidence" value="ECO:0007669"/>
    <property type="project" value="TreeGrafter"/>
</dbReference>
<dbReference type="PANTHER" id="PTHR43353:SF5">
    <property type="entry name" value="SUCCINATE-SEMIALDEHYDE DEHYDROGENASE, MITOCHONDRIAL"/>
    <property type="match status" value="1"/>
</dbReference>
<dbReference type="Gene3D" id="3.40.309.10">
    <property type="entry name" value="Aldehyde Dehydrogenase, Chain A, domain 2"/>
    <property type="match status" value="1"/>
</dbReference>
<dbReference type="PANTHER" id="PTHR43353">
    <property type="entry name" value="SUCCINATE-SEMIALDEHYDE DEHYDROGENASE, MITOCHONDRIAL"/>
    <property type="match status" value="1"/>
</dbReference>
<dbReference type="InterPro" id="IPR016162">
    <property type="entry name" value="Ald_DH_N"/>
</dbReference>
<accession>A0A426TWM0</accession>
<dbReference type="FunFam" id="3.40.309.10:FF:000004">
    <property type="entry name" value="Succinate-semialdehyde dehydrogenase I"/>
    <property type="match status" value="1"/>
</dbReference>
<evidence type="ECO:0000259" key="6">
    <source>
        <dbReference type="Pfam" id="PF00171"/>
    </source>
</evidence>
<keyword evidence="2 4" id="KW-0560">Oxidoreductase</keyword>
<dbReference type="InterPro" id="IPR016160">
    <property type="entry name" value="Ald_DH_CS_CYS"/>
</dbReference>
<feature type="signal peptide" evidence="5">
    <location>
        <begin position="1"/>
        <end position="22"/>
    </location>
</feature>
<dbReference type="InterPro" id="IPR016161">
    <property type="entry name" value="Ald_DH/histidinol_DH"/>
</dbReference>
<dbReference type="FunFam" id="3.40.605.10:FF:000005">
    <property type="entry name" value="Succinate-semialdehyde dehydrogenase I"/>
    <property type="match status" value="1"/>
</dbReference>
<dbReference type="InterPro" id="IPR029510">
    <property type="entry name" value="Ald_DH_CS_GLU"/>
</dbReference>
<evidence type="ECO:0000256" key="1">
    <source>
        <dbReference type="ARBA" id="ARBA00009986"/>
    </source>
</evidence>
<comment type="caution">
    <text evidence="7">The sequence shown here is derived from an EMBL/GenBank/DDBJ whole genome shotgun (WGS) entry which is preliminary data.</text>
</comment>
<dbReference type="FunFam" id="3.40.605.10:FF:000026">
    <property type="entry name" value="Aldehyde dehydrogenase, putative"/>
    <property type="match status" value="1"/>
</dbReference>
<dbReference type="InterPro" id="IPR050740">
    <property type="entry name" value="Aldehyde_DH_Superfamily"/>
</dbReference>
<dbReference type="PROSITE" id="PS00687">
    <property type="entry name" value="ALDEHYDE_DEHYDR_GLU"/>
    <property type="match status" value="1"/>
</dbReference>
<dbReference type="GO" id="GO:0009450">
    <property type="term" value="P:gamma-aminobutyric acid catabolic process"/>
    <property type="evidence" value="ECO:0007669"/>
    <property type="project" value="TreeGrafter"/>
</dbReference>
<dbReference type="Proteomes" id="UP000280307">
    <property type="component" value="Unassembled WGS sequence"/>
</dbReference>
<evidence type="ECO:0000313" key="7">
    <source>
        <dbReference type="EMBL" id="RRR69751.1"/>
    </source>
</evidence>
<gene>
    <name evidence="7" type="ORF">EI684_14775</name>
</gene>
<comment type="similarity">
    <text evidence="1 4">Belongs to the aldehyde dehydrogenase family.</text>
</comment>
<evidence type="ECO:0000256" key="4">
    <source>
        <dbReference type="RuleBase" id="RU003345"/>
    </source>
</evidence>
<evidence type="ECO:0000313" key="8">
    <source>
        <dbReference type="Proteomes" id="UP000280307"/>
    </source>
</evidence>
<feature type="chain" id="PRO_5019427006" evidence="5">
    <location>
        <begin position="23"/>
        <end position="484"/>
    </location>
</feature>
<organism evidence="7 8">
    <name type="scientific">Candidatus Viridilinea halotolerans</name>
    <dbReference type="NCBI Taxonomy" id="2491704"/>
    <lineage>
        <taxon>Bacteria</taxon>
        <taxon>Bacillati</taxon>
        <taxon>Chloroflexota</taxon>
        <taxon>Chloroflexia</taxon>
        <taxon>Chloroflexales</taxon>
        <taxon>Chloroflexineae</taxon>
        <taxon>Oscillochloridaceae</taxon>
        <taxon>Candidatus Viridilinea</taxon>
    </lineage>
</organism>
<dbReference type="SUPFAM" id="SSF53720">
    <property type="entry name" value="ALDH-like"/>
    <property type="match status" value="1"/>
</dbReference>
<reference evidence="7 8" key="1">
    <citation type="submission" date="2018-12" db="EMBL/GenBank/DDBJ databases">
        <title>Genome Sequence of Candidatus Viridilinea halotolerans isolated from saline sulfide-rich spring.</title>
        <authorList>
            <person name="Grouzdev D.S."/>
            <person name="Burganskaya E.I."/>
            <person name="Krutkina M.S."/>
            <person name="Sukhacheva M.V."/>
            <person name="Gorlenko V.M."/>
        </authorList>
    </citation>
    <scope>NUCLEOTIDE SEQUENCE [LARGE SCALE GENOMIC DNA]</scope>
    <source>
        <strain evidence="7">Chok-6</strain>
    </source>
</reference>
<dbReference type="EMBL" id="RSAS01000591">
    <property type="protein sequence ID" value="RRR69751.1"/>
    <property type="molecule type" value="Genomic_DNA"/>
</dbReference>
<dbReference type="InterPro" id="IPR016163">
    <property type="entry name" value="Ald_DH_C"/>
</dbReference>
<feature type="active site" evidence="3">
    <location>
        <position position="254"/>
    </location>
</feature>
<protein>
    <submittedName>
        <fullName evidence="7">NAD-dependent succinate-semialdehyde dehydrogenase</fullName>
    </submittedName>
</protein>
<keyword evidence="5" id="KW-0732">Signal</keyword>
<dbReference type="CDD" id="cd07103">
    <property type="entry name" value="ALDH_F5_SSADH_GabD"/>
    <property type="match status" value="1"/>
</dbReference>
<dbReference type="PROSITE" id="PS00070">
    <property type="entry name" value="ALDEHYDE_DEHYDR_CYS"/>
    <property type="match status" value="1"/>
</dbReference>